<keyword evidence="2" id="KW-0229">DNA integration</keyword>
<dbReference type="SUPFAM" id="SSF56349">
    <property type="entry name" value="DNA breaking-rejoining enzymes"/>
    <property type="match status" value="1"/>
</dbReference>
<evidence type="ECO:0000256" key="3">
    <source>
        <dbReference type="ARBA" id="ARBA00023125"/>
    </source>
</evidence>
<accession>A0A2D1CSP0</accession>
<dbReference type="PANTHER" id="PTHR30629">
    <property type="entry name" value="PROPHAGE INTEGRASE"/>
    <property type="match status" value="1"/>
</dbReference>
<protein>
    <submittedName>
        <fullName evidence="5">Integrase</fullName>
    </submittedName>
</protein>
<dbReference type="InterPro" id="IPR038488">
    <property type="entry name" value="Integrase_DNA-bd_sf"/>
</dbReference>
<dbReference type="AlphaFoldDB" id="A0A2D1CSP0"/>
<organism evidence="5">
    <name type="scientific">Pseudomonas aeruginosa</name>
    <dbReference type="NCBI Taxonomy" id="287"/>
    <lineage>
        <taxon>Bacteria</taxon>
        <taxon>Pseudomonadati</taxon>
        <taxon>Pseudomonadota</taxon>
        <taxon>Gammaproteobacteria</taxon>
        <taxon>Pseudomonadales</taxon>
        <taxon>Pseudomonadaceae</taxon>
        <taxon>Pseudomonas</taxon>
    </lineage>
</organism>
<evidence type="ECO:0000313" key="5">
    <source>
        <dbReference type="EMBL" id="ATN45546.1"/>
    </source>
</evidence>
<dbReference type="InterPro" id="IPR010998">
    <property type="entry name" value="Integrase_recombinase_N"/>
</dbReference>
<dbReference type="InterPro" id="IPR025166">
    <property type="entry name" value="Integrase_DNA_bind_dom"/>
</dbReference>
<name>A0A2D1CSP0_PSEAI</name>
<reference evidence="5" key="1">
    <citation type="submission" date="2017-05" db="EMBL/GenBank/DDBJ databases">
        <title>Two decades of blaVIM-2-producing Pseudomonas aeruginosa dissemination: the decisive role of mobile genetic elements and successful clones.</title>
        <authorList>
            <person name="Botelho J."/>
        </authorList>
    </citation>
    <scope>NUCLEOTIDE SEQUENCE</scope>
    <source>
        <strain evidence="5">FFUP_PS_CB5</strain>
    </source>
</reference>
<dbReference type="EMBL" id="MF168946">
    <property type="protein sequence ID" value="ATN45546.1"/>
    <property type="molecule type" value="Genomic_DNA"/>
</dbReference>
<dbReference type="GO" id="GO:0006310">
    <property type="term" value="P:DNA recombination"/>
    <property type="evidence" value="ECO:0007669"/>
    <property type="project" value="UniProtKB-KW"/>
</dbReference>
<dbReference type="Pfam" id="PF22022">
    <property type="entry name" value="Phage_int_M"/>
    <property type="match status" value="1"/>
</dbReference>
<evidence type="ECO:0000256" key="4">
    <source>
        <dbReference type="ARBA" id="ARBA00023172"/>
    </source>
</evidence>
<dbReference type="Gene3D" id="1.10.150.130">
    <property type="match status" value="1"/>
</dbReference>
<dbReference type="Gene3D" id="1.10.443.10">
    <property type="entry name" value="Intergrase catalytic core"/>
    <property type="match status" value="1"/>
</dbReference>
<dbReference type="Gene3D" id="3.30.160.390">
    <property type="entry name" value="Integrase, DNA-binding domain"/>
    <property type="match status" value="1"/>
</dbReference>
<dbReference type="GO" id="GO:0003677">
    <property type="term" value="F:DNA binding"/>
    <property type="evidence" value="ECO:0007669"/>
    <property type="project" value="UniProtKB-KW"/>
</dbReference>
<dbReference type="InterPro" id="IPR013762">
    <property type="entry name" value="Integrase-like_cat_sf"/>
</dbReference>
<dbReference type="PANTHER" id="PTHR30629:SF2">
    <property type="entry name" value="PROPHAGE INTEGRASE INTS-RELATED"/>
    <property type="match status" value="1"/>
</dbReference>
<dbReference type="RefSeq" id="WP_023115037.1">
    <property type="nucleotide sequence ID" value="NZ_BAABSN010000001.1"/>
</dbReference>
<dbReference type="InterPro" id="IPR053876">
    <property type="entry name" value="Phage_int_M"/>
</dbReference>
<dbReference type="InterPro" id="IPR002104">
    <property type="entry name" value="Integrase_catalytic"/>
</dbReference>
<evidence type="ECO:0000256" key="2">
    <source>
        <dbReference type="ARBA" id="ARBA00022908"/>
    </source>
</evidence>
<comment type="similarity">
    <text evidence="1">Belongs to the 'phage' integrase family.</text>
</comment>
<keyword evidence="4" id="KW-0233">DNA recombination</keyword>
<dbReference type="Pfam" id="PF13356">
    <property type="entry name" value="Arm-DNA-bind_3"/>
    <property type="match status" value="1"/>
</dbReference>
<dbReference type="InterPro" id="IPR011010">
    <property type="entry name" value="DNA_brk_join_enz"/>
</dbReference>
<dbReference type="GO" id="GO:0015074">
    <property type="term" value="P:DNA integration"/>
    <property type="evidence" value="ECO:0007669"/>
    <property type="project" value="UniProtKB-KW"/>
</dbReference>
<sequence>MLTERQIRALKPAEKEYTVSDGRSARGEGVLMLRVRPNGTKEFYFQRRKNGRKLKTKLGTWPTMALTEARDRCREEKEIQVEAGTFKELMAAYVAKLKQEGAASAEHVEWSFKHYVSEPFPTLVERPAVLIGPADIRDILAKMIAGGVTTMTNRVRSRLHSAFQSALQQDYNPRTYLEQENRFGLTSNPVASIPVQEDWEQPGDRALTEKELQALWHLLPEKLSLTTSELLKFLIASGGQRPEQLLRSDRTMYQRDHVMIRNGKGGEGERAMHVVPYNKLMRASLKEMDCISEKSAYPFQGKEEGKSLNPQSLSRAVTKLYGRHHKSFNGPFTLRDIRRTCKTLMAKAGLTKELRDRIQGHAFNDVSSKHYDRYDYFQEKKRGLDRWAAWLEKNVIDTKK</sequence>
<dbReference type="PROSITE" id="PS51898">
    <property type="entry name" value="TYR_RECOMBINASE"/>
    <property type="match status" value="1"/>
</dbReference>
<dbReference type="InterPro" id="IPR050808">
    <property type="entry name" value="Phage_Integrase"/>
</dbReference>
<proteinExistence type="inferred from homology"/>
<keyword evidence="3" id="KW-0238">DNA-binding</keyword>
<evidence type="ECO:0000256" key="1">
    <source>
        <dbReference type="ARBA" id="ARBA00008857"/>
    </source>
</evidence>